<proteinExistence type="predicted"/>
<keyword evidence="2" id="KW-1185">Reference proteome</keyword>
<protein>
    <submittedName>
        <fullName evidence="1">Uncharacterized protein</fullName>
    </submittedName>
</protein>
<sequence length="346" mass="40873">MQPISKYDTTLKERDRSFRGTAKIDFVHLQFEDCFRQLDLKNVSRLVKVFEKEGCARLKPENRVPAIIPDEVLKVALQKNGLALDLNRSPFHTDHPKVSFSADLRIQCLHGQHRIRAAEKYLPKADRWWVVDLFSSGIFNHSAPFLNSEAKQELREQCSNGKKNSDGELYRRIRHYSRARDSTGQERWKARISQAKERELNYVETRLLRPLDRLLPFHGLWEDFNLSLLWRMLSWRCWEEIERYLECIWRFWHTVTSGERRLEYAVDRSTVKRLQGRNPRLSANDREEIRWLFANGTLFASVSGEKDRADLLEAVLSTENAILSFKTFSEDVKYLEPIVVNMKKFL</sequence>
<reference evidence="1 2" key="1">
    <citation type="journal article" date="2021" name="Nat. Commun.">
        <title>Genetic determinants of endophytism in the Arabidopsis root mycobiome.</title>
        <authorList>
            <person name="Mesny F."/>
            <person name="Miyauchi S."/>
            <person name="Thiergart T."/>
            <person name="Pickel B."/>
            <person name="Atanasova L."/>
            <person name="Karlsson M."/>
            <person name="Huettel B."/>
            <person name="Barry K.W."/>
            <person name="Haridas S."/>
            <person name="Chen C."/>
            <person name="Bauer D."/>
            <person name="Andreopoulos W."/>
            <person name="Pangilinan J."/>
            <person name="LaButti K."/>
            <person name="Riley R."/>
            <person name="Lipzen A."/>
            <person name="Clum A."/>
            <person name="Drula E."/>
            <person name="Henrissat B."/>
            <person name="Kohler A."/>
            <person name="Grigoriev I.V."/>
            <person name="Martin F.M."/>
            <person name="Hacquard S."/>
        </authorList>
    </citation>
    <scope>NUCLEOTIDE SEQUENCE [LARGE SCALE GENOMIC DNA]</scope>
    <source>
        <strain evidence="1 2">MPI-SDFR-AT-0080</strain>
    </source>
</reference>
<dbReference type="Pfam" id="PF12520">
    <property type="entry name" value="DUF3723"/>
    <property type="match status" value="1"/>
</dbReference>
<name>A0ABQ8FPU6_9PEZI</name>
<comment type="caution">
    <text evidence="1">The sequence shown here is derived from an EMBL/GenBank/DDBJ whole genome shotgun (WGS) entry which is preliminary data.</text>
</comment>
<evidence type="ECO:0000313" key="2">
    <source>
        <dbReference type="Proteomes" id="UP000774617"/>
    </source>
</evidence>
<dbReference type="Proteomes" id="UP000774617">
    <property type="component" value="Unassembled WGS sequence"/>
</dbReference>
<dbReference type="EMBL" id="JAGTJR010000112">
    <property type="protein sequence ID" value="KAH7009179.1"/>
    <property type="molecule type" value="Genomic_DNA"/>
</dbReference>
<dbReference type="InterPro" id="IPR022198">
    <property type="entry name" value="DUF3723"/>
</dbReference>
<feature type="non-terminal residue" evidence="1">
    <location>
        <position position="346"/>
    </location>
</feature>
<evidence type="ECO:0000313" key="1">
    <source>
        <dbReference type="EMBL" id="KAH7009179.1"/>
    </source>
</evidence>
<organism evidence="1 2">
    <name type="scientific">Macrophomina phaseolina</name>
    <dbReference type="NCBI Taxonomy" id="35725"/>
    <lineage>
        <taxon>Eukaryota</taxon>
        <taxon>Fungi</taxon>
        <taxon>Dikarya</taxon>
        <taxon>Ascomycota</taxon>
        <taxon>Pezizomycotina</taxon>
        <taxon>Dothideomycetes</taxon>
        <taxon>Dothideomycetes incertae sedis</taxon>
        <taxon>Botryosphaeriales</taxon>
        <taxon>Botryosphaeriaceae</taxon>
        <taxon>Macrophomina</taxon>
    </lineage>
</organism>
<gene>
    <name evidence="1" type="ORF">B0J12DRAFT_611800</name>
</gene>
<accession>A0ABQ8FPU6</accession>